<dbReference type="Pfam" id="PF14280">
    <property type="entry name" value="DUF4365"/>
    <property type="match status" value="1"/>
</dbReference>
<evidence type="ECO:0000259" key="2">
    <source>
        <dbReference type="Pfam" id="PF14280"/>
    </source>
</evidence>
<feature type="domain" description="DUF4365" evidence="2">
    <location>
        <begin position="14"/>
        <end position="122"/>
    </location>
</feature>
<organism evidence="3">
    <name type="scientific">Rhizobium meliloti</name>
    <name type="common">Ensifer meliloti</name>
    <name type="synonym">Sinorhizobium meliloti</name>
    <dbReference type="NCBI Taxonomy" id="382"/>
    <lineage>
        <taxon>Bacteria</taxon>
        <taxon>Pseudomonadati</taxon>
        <taxon>Pseudomonadota</taxon>
        <taxon>Alphaproteobacteria</taxon>
        <taxon>Hyphomicrobiales</taxon>
        <taxon>Rhizobiaceae</taxon>
        <taxon>Sinorhizobium/Ensifer group</taxon>
        <taxon>Sinorhizobium</taxon>
    </lineage>
</organism>
<evidence type="ECO:0000256" key="1">
    <source>
        <dbReference type="SAM" id="MobiDB-lite"/>
    </source>
</evidence>
<dbReference type="InterPro" id="IPR025375">
    <property type="entry name" value="DUF4365"/>
</dbReference>
<dbReference type="AlphaFoldDB" id="A0A6A7ZZ67"/>
<gene>
    <name evidence="3" type="ORF">GHK45_31925</name>
</gene>
<name>A0A6A7ZZ67_RHIML</name>
<proteinExistence type="predicted"/>
<comment type="caution">
    <text evidence="3">The sequence shown here is derived from an EMBL/GenBank/DDBJ whole genome shotgun (WGS) entry which is preliminary data.</text>
</comment>
<feature type="region of interest" description="Disordered" evidence="1">
    <location>
        <begin position="1"/>
        <end position="20"/>
    </location>
</feature>
<sequence>MPVRTRSQKIGDKGQNQVREQVDAHPHWRCRFQDLDYGVDLEAEYAPAEGDGQRPAGKLLRLQVKATESADARGQVVHVAVERSFLSYALQFRLPVILVHVDVTTRSAWWLWLQAWALEHEERLASSPDNATITVHIPPAASSLRMAVEGNDHQPCLFASATCIAPIQGIREFLHGILPPPRARPDTAVFRREDRAQIAFMTNGQSMVHNPSERFRR</sequence>
<reference evidence="3" key="1">
    <citation type="journal article" date="2013" name="Genome Biol.">
        <title>Comparative genomics of the core and accessory genomes of 48 Sinorhizobium strains comprising five genospecies.</title>
        <authorList>
            <person name="Sugawara M."/>
            <person name="Epstein B."/>
            <person name="Badgley B.D."/>
            <person name="Unno T."/>
            <person name="Xu L."/>
            <person name="Reese J."/>
            <person name="Gyaneshwar P."/>
            <person name="Denny R."/>
            <person name="Mudge J."/>
            <person name="Bharti A.K."/>
            <person name="Farmer A.D."/>
            <person name="May G.D."/>
            <person name="Woodward J.E."/>
            <person name="Medigue C."/>
            <person name="Vallenet D."/>
            <person name="Lajus A."/>
            <person name="Rouy Z."/>
            <person name="Martinez-Vaz B."/>
            <person name="Tiffin P."/>
            <person name="Young N.D."/>
            <person name="Sadowsky M.J."/>
        </authorList>
    </citation>
    <scope>NUCLEOTIDE SEQUENCE</scope>
    <source>
        <strain evidence="3">M30</strain>
    </source>
</reference>
<accession>A0A6A7ZZ67</accession>
<protein>
    <submittedName>
        <fullName evidence="3">DUF4365 domain-containing protein</fullName>
    </submittedName>
</protein>
<dbReference type="EMBL" id="WISP01000205">
    <property type="protein sequence ID" value="MQW08176.1"/>
    <property type="molecule type" value="Genomic_DNA"/>
</dbReference>
<evidence type="ECO:0000313" key="3">
    <source>
        <dbReference type="EMBL" id="MQW08176.1"/>
    </source>
</evidence>